<evidence type="ECO:0000313" key="2">
    <source>
        <dbReference type="EMBL" id="AKB37206.1"/>
    </source>
</evidence>
<evidence type="ECO:0000256" key="1">
    <source>
        <dbReference type="SAM" id="Phobius"/>
    </source>
</evidence>
<dbReference type="EMBL" id="CP009508">
    <property type="protein sequence ID" value="AKB37206.1"/>
    <property type="molecule type" value="Genomic_DNA"/>
</dbReference>
<dbReference type="KEGG" id="msj:MSSAC_2616"/>
<protein>
    <submittedName>
        <fullName evidence="2">Putative membrane protein</fullName>
    </submittedName>
</protein>
<dbReference type="InterPro" id="IPR009200">
    <property type="entry name" value="DUF1269_membrane"/>
</dbReference>
<name>A0A0E3LDG0_9EURY</name>
<organism evidence="2 3">
    <name type="scientific">Methanosarcina siciliae C2J</name>
    <dbReference type="NCBI Taxonomy" id="1434118"/>
    <lineage>
        <taxon>Archaea</taxon>
        <taxon>Methanobacteriati</taxon>
        <taxon>Methanobacteriota</taxon>
        <taxon>Stenosarchaea group</taxon>
        <taxon>Methanomicrobia</taxon>
        <taxon>Methanosarcinales</taxon>
        <taxon>Methanosarcinaceae</taxon>
        <taxon>Methanosarcina</taxon>
    </lineage>
</organism>
<dbReference type="HOGENOM" id="CLU_2379417_0_0_2"/>
<reference evidence="2 3" key="1">
    <citation type="submission" date="2014-07" db="EMBL/GenBank/DDBJ databases">
        <title>Methanogenic archaea and the global carbon cycle.</title>
        <authorList>
            <person name="Henriksen J.R."/>
            <person name="Luke J."/>
            <person name="Reinhart S."/>
            <person name="Benedict M.N."/>
            <person name="Youngblut N.D."/>
            <person name="Metcalf M.E."/>
            <person name="Whitaker R.J."/>
            <person name="Metcalf W.W."/>
        </authorList>
    </citation>
    <scope>NUCLEOTIDE SEQUENCE [LARGE SCALE GENOMIC DNA]</scope>
    <source>
        <strain evidence="2 3">C2J</strain>
    </source>
</reference>
<dbReference type="STRING" id="1434118.MSSAC_2616"/>
<gene>
    <name evidence="2" type="ORF">MSSAC_2616</name>
</gene>
<evidence type="ECO:0000313" key="3">
    <source>
        <dbReference type="Proteomes" id="UP000033123"/>
    </source>
</evidence>
<dbReference type="AlphaFoldDB" id="A0A0E3LDG0"/>
<keyword evidence="1" id="KW-0812">Transmembrane</keyword>
<sequence length="114" mass="12002">MTGVGALSGAFWGMLFGLIFLVPIFGMVVGAAIGALSASFADVGISDDFIKSVRSKVTEGTSALFLLTSDAVQDKVVEATRGMKFELIASNLSQEEEDKLREVFAEEEAAAPAH</sequence>
<keyword evidence="1" id="KW-1133">Transmembrane helix</keyword>
<dbReference type="PATRIC" id="fig|1434118.4.peg.3394"/>
<feature type="transmembrane region" description="Helical" evidence="1">
    <location>
        <begin position="12"/>
        <end position="36"/>
    </location>
</feature>
<proteinExistence type="predicted"/>
<accession>A0A0E3LDG0</accession>
<dbReference type="Proteomes" id="UP000033123">
    <property type="component" value="Chromosome"/>
</dbReference>
<keyword evidence="1" id="KW-0472">Membrane</keyword>
<dbReference type="Pfam" id="PF06897">
    <property type="entry name" value="DUF1269"/>
    <property type="match status" value="1"/>
</dbReference>